<gene>
    <name evidence="8" type="ORF">RsY01_1917</name>
</gene>
<organism evidence="8 9">
    <name type="scientific">Pseudolactococcus reticulitermitis</name>
    <dbReference type="NCBI Taxonomy" id="2025039"/>
    <lineage>
        <taxon>Bacteria</taxon>
        <taxon>Bacillati</taxon>
        <taxon>Bacillota</taxon>
        <taxon>Bacilli</taxon>
        <taxon>Lactobacillales</taxon>
        <taxon>Streptococcaceae</taxon>
        <taxon>Pseudolactococcus</taxon>
    </lineage>
</organism>
<dbReference type="Proteomes" id="UP000218689">
    <property type="component" value="Unassembled WGS sequence"/>
</dbReference>
<dbReference type="GO" id="GO:0005886">
    <property type="term" value="C:plasma membrane"/>
    <property type="evidence" value="ECO:0007669"/>
    <property type="project" value="UniProtKB-SubCell"/>
</dbReference>
<feature type="transmembrane region" description="Helical" evidence="6">
    <location>
        <begin position="65"/>
        <end position="84"/>
    </location>
</feature>
<accession>A0A224XFG9</accession>
<feature type="transmembrane region" description="Helical" evidence="6">
    <location>
        <begin position="245"/>
        <end position="264"/>
    </location>
</feature>
<dbReference type="GO" id="GO:0055085">
    <property type="term" value="P:transmembrane transport"/>
    <property type="evidence" value="ECO:0007669"/>
    <property type="project" value="InterPro"/>
</dbReference>
<feature type="transmembrane region" description="Helical" evidence="6">
    <location>
        <begin position="12"/>
        <end position="35"/>
    </location>
</feature>
<evidence type="ECO:0000256" key="6">
    <source>
        <dbReference type="RuleBase" id="RU363032"/>
    </source>
</evidence>
<keyword evidence="9" id="KW-1185">Reference proteome</keyword>
<reference evidence="9" key="1">
    <citation type="submission" date="2017-08" db="EMBL/GenBank/DDBJ databases">
        <title>Draft genome sequence of Lactococcus sp. strain Rs-Y01, isolated from the gut of the lower termite Reticulitermes speratus.</title>
        <authorList>
            <person name="Ohkuma M."/>
            <person name="Yuki M."/>
        </authorList>
    </citation>
    <scope>NUCLEOTIDE SEQUENCE [LARGE SCALE GENOMIC DNA]</scope>
    <source>
        <strain evidence="9">Rs-Y01</strain>
    </source>
</reference>
<evidence type="ECO:0000259" key="7">
    <source>
        <dbReference type="PROSITE" id="PS50928"/>
    </source>
</evidence>
<evidence type="ECO:0000256" key="2">
    <source>
        <dbReference type="ARBA" id="ARBA00022448"/>
    </source>
</evidence>
<feature type="transmembrane region" description="Helical" evidence="6">
    <location>
        <begin position="512"/>
        <end position="534"/>
    </location>
</feature>
<dbReference type="Pfam" id="PF00528">
    <property type="entry name" value="BPD_transp_1"/>
    <property type="match status" value="2"/>
</dbReference>
<feature type="transmembrane region" description="Helical" evidence="6">
    <location>
        <begin position="346"/>
        <end position="365"/>
    </location>
</feature>
<sequence length="559" mass="63133">MRDNRKFVMATFSLVGIFFLVFLIFPLLTIFYQAFVADSTLNLTNFKQLIGNSTIQASFIDSLTISFQTSLLATVIGFVFAYCVNFTNVLKAYKRLINTLIVLPMLVPTIVYGFAIIYSFGKQGIITRLLGFQLFDIYSTQGLILGFLIYTVPIAYLLFNNAMGYLDHQYFIVSDIMGDSKLRRFWVTIISPLITTIAISIVQTFFLTFTDFGIPASLAGSKNLMATALYNQMIGSVPDFANGSILALMMLLPAILSALLLFRLKRFEIRYDKRRTFLISRNRIRDSVNFLLTAGYLLITVATFCSFLIVPFVTNYPYNLTLTFEHVKSVLTNSDLIATYLNTLEMSMLTSILGMILAYTCALLVKRSILHPLLRRSIEGLSQLTIAIPGMVLGLAFIFAFSQTALHYTLTILIIVNLVHFFATPFNLASQALEKMSDHYEQTASLLGDSYFKLLVRVIIPNSKQTLVDMFSYLFTNAMVTISAIIFLVGTHTSTMTTKIKELQHFNKFDDIFILALLLLGTNLIVKYLLYLIFSRHKLTFKQVLKIRKPATLQVKKGA</sequence>
<evidence type="ECO:0000256" key="1">
    <source>
        <dbReference type="ARBA" id="ARBA00004141"/>
    </source>
</evidence>
<feature type="transmembrane region" description="Helical" evidence="6">
    <location>
        <begin position="185"/>
        <end position="209"/>
    </location>
</feature>
<keyword evidence="2 6" id="KW-0813">Transport</keyword>
<feature type="transmembrane region" description="Helical" evidence="6">
    <location>
        <begin position="96"/>
        <end position="118"/>
    </location>
</feature>
<feature type="domain" description="ABC transmembrane type-1" evidence="7">
    <location>
        <begin position="340"/>
        <end position="530"/>
    </location>
</feature>
<protein>
    <recommendedName>
        <fullName evidence="7">ABC transmembrane type-1 domain-containing protein</fullName>
    </recommendedName>
</protein>
<dbReference type="EMBL" id="BEDT01000005">
    <property type="protein sequence ID" value="GAX48301.1"/>
    <property type="molecule type" value="Genomic_DNA"/>
</dbReference>
<dbReference type="SUPFAM" id="SSF161098">
    <property type="entry name" value="MetI-like"/>
    <property type="match status" value="2"/>
</dbReference>
<comment type="subcellular location">
    <subcellularLocation>
        <location evidence="6">Cell membrane</location>
        <topology evidence="6">Multi-pass membrane protein</topology>
    </subcellularLocation>
    <subcellularLocation>
        <location evidence="1">Membrane</location>
        <topology evidence="1">Multi-pass membrane protein</topology>
    </subcellularLocation>
</comment>
<feature type="transmembrane region" description="Helical" evidence="6">
    <location>
        <begin position="408"/>
        <end position="429"/>
    </location>
</feature>
<name>A0A224XFG9_9LACT</name>
<dbReference type="InterPro" id="IPR000515">
    <property type="entry name" value="MetI-like"/>
</dbReference>
<dbReference type="GO" id="GO:0015031">
    <property type="term" value="P:protein transport"/>
    <property type="evidence" value="ECO:0007669"/>
    <property type="project" value="UniProtKB-KW"/>
</dbReference>
<keyword evidence="5 6" id="KW-0472">Membrane</keyword>
<dbReference type="PROSITE" id="PS50928">
    <property type="entry name" value="ABC_TM1"/>
    <property type="match status" value="2"/>
</dbReference>
<dbReference type="AlphaFoldDB" id="A0A224XFG9"/>
<evidence type="ECO:0000256" key="3">
    <source>
        <dbReference type="ARBA" id="ARBA00022692"/>
    </source>
</evidence>
<comment type="similarity">
    <text evidence="6">Belongs to the binding-protein-dependent transport system permease family.</text>
</comment>
<evidence type="ECO:0000313" key="8">
    <source>
        <dbReference type="EMBL" id="GAX48301.1"/>
    </source>
</evidence>
<dbReference type="PANTHER" id="PTHR43496">
    <property type="entry name" value="PROTEIN LPLB"/>
    <property type="match status" value="1"/>
</dbReference>
<evidence type="ECO:0000256" key="5">
    <source>
        <dbReference type="ARBA" id="ARBA00023136"/>
    </source>
</evidence>
<evidence type="ECO:0000256" key="4">
    <source>
        <dbReference type="ARBA" id="ARBA00022989"/>
    </source>
</evidence>
<feature type="transmembrane region" description="Helical" evidence="6">
    <location>
        <begin position="290"/>
        <end position="313"/>
    </location>
</feature>
<dbReference type="Gene3D" id="1.10.3720.10">
    <property type="entry name" value="MetI-like"/>
    <property type="match status" value="2"/>
</dbReference>
<feature type="domain" description="ABC transmembrane type-1" evidence="7">
    <location>
        <begin position="59"/>
        <end position="261"/>
    </location>
</feature>
<dbReference type="InterPro" id="IPR035906">
    <property type="entry name" value="MetI-like_sf"/>
</dbReference>
<evidence type="ECO:0000313" key="9">
    <source>
        <dbReference type="Proteomes" id="UP000218689"/>
    </source>
</evidence>
<feature type="transmembrane region" description="Helical" evidence="6">
    <location>
        <begin position="471"/>
        <end position="492"/>
    </location>
</feature>
<keyword evidence="3 6" id="KW-0812">Transmembrane</keyword>
<dbReference type="PANTHER" id="PTHR43496:SF1">
    <property type="entry name" value="POLYGALACTURONAN_RHAMNOGALACTURONAN TRANSPORT SYSTEM PERMEASE PROTEIN YTEP"/>
    <property type="match status" value="1"/>
</dbReference>
<proteinExistence type="inferred from homology"/>
<dbReference type="CDD" id="cd06261">
    <property type="entry name" value="TM_PBP2"/>
    <property type="match status" value="2"/>
</dbReference>
<keyword evidence="4 6" id="KW-1133">Transmembrane helix</keyword>
<dbReference type="GO" id="GO:0015833">
    <property type="term" value="P:peptide transport"/>
    <property type="evidence" value="ECO:0007669"/>
    <property type="project" value="UniProtKB-KW"/>
</dbReference>
<dbReference type="RefSeq" id="WP_167373256.1">
    <property type="nucleotide sequence ID" value="NZ_BEDT01000005.1"/>
</dbReference>
<feature type="transmembrane region" description="Helical" evidence="6">
    <location>
        <begin position="138"/>
        <end position="159"/>
    </location>
</feature>
<comment type="caution">
    <text evidence="8">The sequence shown here is derived from an EMBL/GenBank/DDBJ whole genome shotgun (WGS) entry which is preliminary data.</text>
</comment>
<feature type="transmembrane region" description="Helical" evidence="6">
    <location>
        <begin position="386"/>
        <end position="402"/>
    </location>
</feature>